<feature type="transmembrane region" description="Helical" evidence="6">
    <location>
        <begin position="165"/>
        <end position="188"/>
    </location>
</feature>
<evidence type="ECO:0000313" key="8">
    <source>
        <dbReference type="Proteomes" id="UP000541610"/>
    </source>
</evidence>
<sequence length="304" mass="32982">MVNPLTSCCCGCSLRTGVKILAVLDIIAGVMTILSLMSIQTDQVETYEYFHYSHDGVEYSSNVPLDLPMLERVMRILTCIGNTAALVLFASAIMALRGISKGKSKLVRQYAIIRALDVVLSVAMCIWILIILPRLAREFMDAVIEQMREEAKERHEDPPDIDEEAIIKIIVGLGTTILVITEAFGVLLKLYFVWAIKSCAYWMERGVDPYAPIYVVSQPAPAQPVGATYNAYQPANVILGPPVAAPASDQPTASLLVSDGPQNPTAPVLPGGQTAEGDNQGGNMAGELREQAIRGLPSQAEDRH</sequence>
<protein>
    <submittedName>
        <fullName evidence="7">Uncharacterized protein</fullName>
    </submittedName>
</protein>
<dbReference type="EMBL" id="JABANP010000599">
    <property type="protein sequence ID" value="KAF4680525.1"/>
    <property type="molecule type" value="Genomic_DNA"/>
</dbReference>
<proteinExistence type="predicted"/>
<dbReference type="PANTHER" id="PTHR12479">
    <property type="entry name" value="LYSOSOMAL-ASSOCIATED TRANSMEMBRANE PROTEIN"/>
    <property type="match status" value="1"/>
</dbReference>
<feature type="transmembrane region" description="Helical" evidence="6">
    <location>
        <begin position="73"/>
        <end position="99"/>
    </location>
</feature>
<organism evidence="7 8">
    <name type="scientific">Perkinsus olseni</name>
    <name type="common">Perkinsus atlanticus</name>
    <dbReference type="NCBI Taxonomy" id="32597"/>
    <lineage>
        <taxon>Eukaryota</taxon>
        <taxon>Sar</taxon>
        <taxon>Alveolata</taxon>
        <taxon>Perkinsozoa</taxon>
        <taxon>Perkinsea</taxon>
        <taxon>Perkinsida</taxon>
        <taxon>Perkinsidae</taxon>
        <taxon>Perkinsus</taxon>
    </lineage>
</organism>
<evidence type="ECO:0000256" key="6">
    <source>
        <dbReference type="SAM" id="Phobius"/>
    </source>
</evidence>
<dbReference type="GO" id="GO:0012505">
    <property type="term" value="C:endomembrane system"/>
    <property type="evidence" value="ECO:0007669"/>
    <property type="project" value="UniProtKB-SubCell"/>
</dbReference>
<reference evidence="7 8" key="1">
    <citation type="submission" date="2020-04" db="EMBL/GenBank/DDBJ databases">
        <title>Perkinsus olseni comparative genomics.</title>
        <authorList>
            <person name="Bogema D.R."/>
        </authorList>
    </citation>
    <scope>NUCLEOTIDE SEQUENCE [LARGE SCALE GENOMIC DNA]</scope>
    <source>
        <strain evidence="7">00978-12</strain>
    </source>
</reference>
<evidence type="ECO:0000256" key="2">
    <source>
        <dbReference type="ARBA" id="ARBA00022692"/>
    </source>
</evidence>
<feature type="transmembrane region" description="Helical" evidence="6">
    <location>
        <begin position="20"/>
        <end position="39"/>
    </location>
</feature>
<dbReference type="AlphaFoldDB" id="A0A7J6N9M4"/>
<keyword evidence="2 6" id="KW-0812">Transmembrane</keyword>
<keyword evidence="4 6" id="KW-0472">Membrane</keyword>
<evidence type="ECO:0000256" key="1">
    <source>
        <dbReference type="ARBA" id="ARBA00004127"/>
    </source>
</evidence>
<name>A0A7J6N9M4_PEROL</name>
<dbReference type="OrthoDB" id="439164at2759"/>
<dbReference type="PANTHER" id="PTHR12479:SF2">
    <property type="entry name" value="LYSOSOMAL-ASSOCIATED TRANSMEMBRANE PROTEIN 5"/>
    <property type="match status" value="1"/>
</dbReference>
<comment type="caution">
    <text evidence="7">The sequence shown here is derived from an EMBL/GenBank/DDBJ whole genome shotgun (WGS) entry which is preliminary data.</text>
</comment>
<feature type="region of interest" description="Disordered" evidence="5">
    <location>
        <begin position="249"/>
        <end position="304"/>
    </location>
</feature>
<keyword evidence="3 6" id="KW-1133">Transmembrane helix</keyword>
<dbReference type="Proteomes" id="UP000541610">
    <property type="component" value="Unassembled WGS sequence"/>
</dbReference>
<dbReference type="InterPro" id="IPR051115">
    <property type="entry name" value="LAPTM_transporter"/>
</dbReference>
<feature type="compositionally biased region" description="Polar residues" evidence="5">
    <location>
        <begin position="249"/>
        <end position="265"/>
    </location>
</feature>
<dbReference type="GO" id="GO:0005765">
    <property type="term" value="C:lysosomal membrane"/>
    <property type="evidence" value="ECO:0007669"/>
    <property type="project" value="TreeGrafter"/>
</dbReference>
<feature type="transmembrane region" description="Helical" evidence="6">
    <location>
        <begin position="111"/>
        <end position="132"/>
    </location>
</feature>
<accession>A0A7J6N9M4</accession>
<comment type="subcellular location">
    <subcellularLocation>
        <location evidence="1">Endomembrane system</location>
        <topology evidence="1">Multi-pass membrane protein</topology>
    </subcellularLocation>
</comment>
<evidence type="ECO:0000256" key="3">
    <source>
        <dbReference type="ARBA" id="ARBA00022989"/>
    </source>
</evidence>
<evidence type="ECO:0000313" key="7">
    <source>
        <dbReference type="EMBL" id="KAF4680525.1"/>
    </source>
</evidence>
<gene>
    <name evidence="7" type="ORF">FOZ60_013295</name>
</gene>
<evidence type="ECO:0000256" key="4">
    <source>
        <dbReference type="ARBA" id="ARBA00023136"/>
    </source>
</evidence>
<evidence type="ECO:0000256" key="5">
    <source>
        <dbReference type="SAM" id="MobiDB-lite"/>
    </source>
</evidence>